<dbReference type="AlphaFoldDB" id="A0A4Y1RMI2"/>
<feature type="domain" description="EF-hand" evidence="2">
    <location>
        <begin position="236"/>
        <end position="264"/>
    </location>
</feature>
<evidence type="ECO:0000313" key="3">
    <source>
        <dbReference type="EMBL" id="BBH05419.1"/>
    </source>
</evidence>
<protein>
    <submittedName>
        <fullName evidence="3">Calcium-binding EF-hand family protein</fullName>
    </submittedName>
</protein>
<dbReference type="InterPro" id="IPR002048">
    <property type="entry name" value="EF_hand_dom"/>
</dbReference>
<name>A0A4Y1RMI2_PRUDU</name>
<dbReference type="InterPro" id="IPR018247">
    <property type="entry name" value="EF_Hand_1_Ca_BS"/>
</dbReference>
<organism evidence="3">
    <name type="scientific">Prunus dulcis</name>
    <name type="common">Almond</name>
    <name type="synonym">Amygdalus dulcis</name>
    <dbReference type="NCBI Taxonomy" id="3755"/>
    <lineage>
        <taxon>Eukaryota</taxon>
        <taxon>Viridiplantae</taxon>
        <taxon>Streptophyta</taxon>
        <taxon>Embryophyta</taxon>
        <taxon>Tracheophyta</taxon>
        <taxon>Spermatophyta</taxon>
        <taxon>Magnoliopsida</taxon>
        <taxon>eudicotyledons</taxon>
        <taxon>Gunneridae</taxon>
        <taxon>Pentapetalae</taxon>
        <taxon>rosids</taxon>
        <taxon>fabids</taxon>
        <taxon>Rosales</taxon>
        <taxon>Rosaceae</taxon>
        <taxon>Amygdaloideae</taxon>
        <taxon>Amygdaleae</taxon>
        <taxon>Prunus</taxon>
    </lineage>
</organism>
<dbReference type="SUPFAM" id="SSF47473">
    <property type="entry name" value="EF-hand"/>
    <property type="match status" value="1"/>
</dbReference>
<gene>
    <name evidence="3" type="ORF">Prudu_016792</name>
</gene>
<evidence type="ECO:0000256" key="1">
    <source>
        <dbReference type="ARBA" id="ARBA00022837"/>
    </source>
</evidence>
<accession>A0A4Y1RMI2</accession>
<dbReference type="Gene3D" id="1.10.238.10">
    <property type="entry name" value="EF-hand"/>
    <property type="match status" value="1"/>
</dbReference>
<proteinExistence type="predicted"/>
<sequence>MKSREMERKKIGGARTSIMTLELHIVALWLSVSQPPHQAHDLQPQAAVAAFHNHHQMRHSSSSSFSSLLSISQPQKPSTYSPNQLHTGCPFGAFRRTLGGSSLAALIEDFRGCRGQLTTLAPLWIRPYLELTKTKTTTTTTTTTKTHTHTQTWKFINIGEFEYLDCLVSLAIYLEMEELHAAAYAYYSRSNEDTRRVAYDFFRSMDTDGDGRISYAEFNDFVQQSGYSGILHNDPNLFAKLDRNRDGGLDLQEVLTFYYIIKTRYITCQSCQALLCGLYFTCVECFAGGAANYYYHPHQYPTYDLCAACYGNANYTHHHSYFLDNYVLLRSKRGPHHAPPNLAMAVAQQNPQVITNYYYVNQAAPHIQRNRWYQAFQSLETALSISALASNCTIM</sequence>
<keyword evidence="1" id="KW-0106">Calcium</keyword>
<dbReference type="EMBL" id="AP019302">
    <property type="protein sequence ID" value="BBH05419.1"/>
    <property type="molecule type" value="Genomic_DNA"/>
</dbReference>
<dbReference type="GO" id="GO:0005509">
    <property type="term" value="F:calcium ion binding"/>
    <property type="evidence" value="ECO:0007669"/>
    <property type="project" value="InterPro"/>
</dbReference>
<dbReference type="SMART" id="SM00054">
    <property type="entry name" value="EFh"/>
    <property type="match status" value="2"/>
</dbReference>
<dbReference type="InterPro" id="IPR011992">
    <property type="entry name" value="EF-hand-dom_pair"/>
</dbReference>
<feature type="domain" description="EF-hand" evidence="2">
    <location>
        <begin position="193"/>
        <end position="228"/>
    </location>
</feature>
<dbReference type="Pfam" id="PF13202">
    <property type="entry name" value="EF-hand_5"/>
    <property type="match status" value="2"/>
</dbReference>
<reference evidence="3" key="1">
    <citation type="journal article" date="2019" name="Science">
        <title>Mutation of a bHLH transcription factor allowed almond domestication.</title>
        <authorList>
            <person name="Sanchez-Perez R."/>
            <person name="Pavan S."/>
            <person name="Mazzeo R."/>
            <person name="Moldovan C."/>
            <person name="Aiese Cigliano R."/>
            <person name="Del Cueto J."/>
            <person name="Ricciardi F."/>
            <person name="Lotti C."/>
            <person name="Ricciardi L."/>
            <person name="Dicenta F."/>
            <person name="Lopez-Marques R.L."/>
            <person name="Lindberg Moller B."/>
        </authorList>
    </citation>
    <scope>NUCLEOTIDE SEQUENCE</scope>
</reference>
<evidence type="ECO:0000259" key="2">
    <source>
        <dbReference type="PROSITE" id="PS50222"/>
    </source>
</evidence>
<dbReference type="CDD" id="cd00051">
    <property type="entry name" value="EFh"/>
    <property type="match status" value="1"/>
</dbReference>
<dbReference type="PROSITE" id="PS50222">
    <property type="entry name" value="EF_HAND_2"/>
    <property type="match status" value="2"/>
</dbReference>
<dbReference type="PROSITE" id="PS00018">
    <property type="entry name" value="EF_HAND_1"/>
    <property type="match status" value="1"/>
</dbReference>